<accession>A0A3E4RF30</accession>
<protein>
    <submittedName>
        <fullName evidence="1">Uncharacterized protein</fullName>
    </submittedName>
</protein>
<dbReference type="Proteomes" id="UP000261288">
    <property type="component" value="Unassembled WGS sequence"/>
</dbReference>
<dbReference type="EMBL" id="QSRZ01000010">
    <property type="protein sequence ID" value="RGL46457.1"/>
    <property type="molecule type" value="Genomic_DNA"/>
</dbReference>
<gene>
    <name evidence="1" type="ORF">DXC63_09865</name>
</gene>
<organism evidence="1 2">
    <name type="scientific">Bifidobacterium longum</name>
    <dbReference type="NCBI Taxonomy" id="216816"/>
    <lineage>
        <taxon>Bacteria</taxon>
        <taxon>Bacillati</taxon>
        <taxon>Actinomycetota</taxon>
        <taxon>Actinomycetes</taxon>
        <taxon>Bifidobacteriales</taxon>
        <taxon>Bifidobacteriaceae</taxon>
        <taxon>Bifidobacterium</taxon>
    </lineage>
</organism>
<evidence type="ECO:0000313" key="2">
    <source>
        <dbReference type="Proteomes" id="UP000261288"/>
    </source>
</evidence>
<sequence>MNGDVTAMDINCALASRYRRDGDGYWSEISVTEPNDTVLRLDGVALEVNWRGDTWISGFEVKVSRGDFLRDAKYLRYKDYVDDLTLVCPARMIDRSEVPEPVGLMYYDPSKRTLRYRRKPDPSHGDTRQVEHRLLKKLAASERPDRYGHYETAAEYVAQREAMKGIGRALGTKMALRLQQLEQLQEPTEARRIQAQSKAFERVCDILSRHGYQISRWTRTEDLETRLKELDEALSSVVPTGKVDRETLYAISCLQQLRTTLGLQDRKEHGR</sequence>
<reference evidence="1 2" key="1">
    <citation type="submission" date="2018-08" db="EMBL/GenBank/DDBJ databases">
        <title>A genome reference for cultivated species of the human gut microbiota.</title>
        <authorList>
            <person name="Zou Y."/>
            <person name="Xue W."/>
            <person name="Luo G."/>
        </authorList>
    </citation>
    <scope>NUCLEOTIDE SEQUENCE [LARGE SCALE GENOMIC DNA]</scope>
    <source>
        <strain evidence="1 2">TF06-45A</strain>
    </source>
</reference>
<name>A0A3E4RF30_BIFLN</name>
<dbReference type="RefSeq" id="WP_117641132.1">
    <property type="nucleotide sequence ID" value="NZ_QSRO01000001.1"/>
</dbReference>
<dbReference type="AlphaFoldDB" id="A0A3E4RF30"/>
<evidence type="ECO:0000313" key="1">
    <source>
        <dbReference type="EMBL" id="RGL46457.1"/>
    </source>
</evidence>
<proteinExistence type="predicted"/>
<comment type="caution">
    <text evidence="1">The sequence shown here is derived from an EMBL/GenBank/DDBJ whole genome shotgun (WGS) entry which is preliminary data.</text>
</comment>